<keyword evidence="13" id="KW-1185">Reference proteome</keyword>
<gene>
    <name evidence="12" type="ORF">SADUNF_Sadunf18G0115900</name>
</gene>
<reference evidence="12 13" key="1">
    <citation type="submission" date="2020-10" db="EMBL/GenBank/DDBJ databases">
        <title>Plant Genome Project.</title>
        <authorList>
            <person name="Zhang R.-G."/>
        </authorList>
    </citation>
    <scope>NUCLEOTIDE SEQUENCE [LARGE SCALE GENOMIC DNA]</scope>
    <source>
        <strain evidence="12">FAFU-HL-1</strain>
        <tissue evidence="12">Leaf</tissue>
    </source>
</reference>
<dbReference type="InterPro" id="IPR003439">
    <property type="entry name" value="ABC_transporter-like_ATP-bd"/>
</dbReference>
<organism evidence="12 13">
    <name type="scientific">Salix dunnii</name>
    <dbReference type="NCBI Taxonomy" id="1413687"/>
    <lineage>
        <taxon>Eukaryota</taxon>
        <taxon>Viridiplantae</taxon>
        <taxon>Streptophyta</taxon>
        <taxon>Embryophyta</taxon>
        <taxon>Tracheophyta</taxon>
        <taxon>Spermatophyta</taxon>
        <taxon>Magnoliopsida</taxon>
        <taxon>eudicotyledons</taxon>
        <taxon>Gunneridae</taxon>
        <taxon>Pentapetalae</taxon>
        <taxon>rosids</taxon>
        <taxon>fabids</taxon>
        <taxon>Malpighiales</taxon>
        <taxon>Salicaceae</taxon>
        <taxon>Saliceae</taxon>
        <taxon>Salix</taxon>
    </lineage>
</organism>
<dbReference type="EC" id="7.6.2.2" evidence="2"/>
<feature type="domain" description="ABC transporter" evidence="11">
    <location>
        <begin position="64"/>
        <end position="293"/>
    </location>
</feature>
<dbReference type="PANTHER" id="PTHR24223">
    <property type="entry name" value="ATP-BINDING CASSETTE SUB-FAMILY C"/>
    <property type="match status" value="1"/>
</dbReference>
<comment type="caution">
    <text evidence="12">The sequence shown here is derived from an EMBL/GenBank/DDBJ whole genome shotgun (WGS) entry which is preliminary data.</text>
</comment>
<evidence type="ECO:0000256" key="8">
    <source>
        <dbReference type="ARBA" id="ARBA00023136"/>
    </source>
</evidence>
<dbReference type="OrthoDB" id="6500128at2759"/>
<evidence type="ECO:0000256" key="4">
    <source>
        <dbReference type="ARBA" id="ARBA00022692"/>
    </source>
</evidence>
<evidence type="ECO:0000313" key="12">
    <source>
        <dbReference type="EMBL" id="KAF9663031.1"/>
    </source>
</evidence>
<dbReference type="Proteomes" id="UP000657918">
    <property type="component" value="Unassembled WGS sequence"/>
</dbReference>
<evidence type="ECO:0000256" key="2">
    <source>
        <dbReference type="ARBA" id="ARBA00012191"/>
    </source>
</evidence>
<dbReference type="GO" id="GO:0005524">
    <property type="term" value="F:ATP binding"/>
    <property type="evidence" value="ECO:0007669"/>
    <property type="project" value="UniProtKB-KW"/>
</dbReference>
<dbReference type="FunFam" id="3.40.50.300:FF:000630">
    <property type="entry name" value="ATP-binding cassette (ABC) transporter, putative"/>
    <property type="match status" value="1"/>
</dbReference>
<evidence type="ECO:0000256" key="3">
    <source>
        <dbReference type="ARBA" id="ARBA00022448"/>
    </source>
</evidence>
<dbReference type="PROSITE" id="PS50893">
    <property type="entry name" value="ABC_TRANSPORTER_2"/>
    <property type="match status" value="1"/>
</dbReference>
<protein>
    <recommendedName>
        <fullName evidence="2">ABC-type xenobiotic transporter</fullName>
        <ecNumber evidence="2">7.6.2.2</ecNumber>
    </recommendedName>
</protein>
<proteinExistence type="inferred from homology"/>
<evidence type="ECO:0000256" key="10">
    <source>
        <dbReference type="SAM" id="SignalP"/>
    </source>
</evidence>
<dbReference type="AlphaFoldDB" id="A0A835J4Q6"/>
<comment type="catalytic activity">
    <reaction evidence="9">
        <text>ATP + H2O + xenobioticSide 1 = ADP + phosphate + xenobioticSide 2.</text>
        <dbReference type="EC" id="7.6.2.2"/>
    </reaction>
</comment>
<dbReference type="SMART" id="SM00382">
    <property type="entry name" value="AAA"/>
    <property type="match status" value="1"/>
</dbReference>
<keyword evidence="3" id="KW-0813">Transport</keyword>
<dbReference type="SUPFAM" id="SSF52540">
    <property type="entry name" value="P-loop containing nucleoside triphosphate hydrolases"/>
    <property type="match status" value="1"/>
</dbReference>
<dbReference type="EMBL" id="JADGMS010000018">
    <property type="protein sequence ID" value="KAF9663031.1"/>
    <property type="molecule type" value="Genomic_DNA"/>
</dbReference>
<keyword evidence="8" id="KW-0472">Membrane</keyword>
<keyword evidence="10" id="KW-0732">Signal</keyword>
<evidence type="ECO:0000256" key="5">
    <source>
        <dbReference type="ARBA" id="ARBA00022741"/>
    </source>
</evidence>
<dbReference type="InterPro" id="IPR003593">
    <property type="entry name" value="AAA+_ATPase"/>
</dbReference>
<dbReference type="Gene3D" id="3.40.50.300">
    <property type="entry name" value="P-loop containing nucleotide triphosphate hydrolases"/>
    <property type="match status" value="1"/>
</dbReference>
<dbReference type="Pfam" id="PF00005">
    <property type="entry name" value="ABC_tran"/>
    <property type="match status" value="1"/>
</dbReference>
<evidence type="ECO:0000256" key="7">
    <source>
        <dbReference type="ARBA" id="ARBA00022989"/>
    </source>
</evidence>
<evidence type="ECO:0000256" key="9">
    <source>
        <dbReference type="ARBA" id="ARBA00034018"/>
    </source>
</evidence>
<evidence type="ECO:0000313" key="13">
    <source>
        <dbReference type="Proteomes" id="UP000657918"/>
    </source>
</evidence>
<feature type="chain" id="PRO_5032331268" description="ABC-type xenobiotic transporter" evidence="10">
    <location>
        <begin position="16"/>
        <end position="320"/>
    </location>
</feature>
<evidence type="ECO:0000259" key="11">
    <source>
        <dbReference type="PROSITE" id="PS50893"/>
    </source>
</evidence>
<feature type="signal peptide" evidence="10">
    <location>
        <begin position="1"/>
        <end position="15"/>
    </location>
</feature>
<keyword evidence="7" id="KW-1133">Transmembrane helix</keyword>
<dbReference type="GO" id="GO:0016020">
    <property type="term" value="C:membrane"/>
    <property type="evidence" value="ECO:0007669"/>
    <property type="project" value="TreeGrafter"/>
</dbReference>
<name>A0A835J4Q6_9ROSI</name>
<accession>A0A835J4Q6</accession>
<dbReference type="GO" id="GO:0016887">
    <property type="term" value="F:ATP hydrolysis activity"/>
    <property type="evidence" value="ECO:0007669"/>
    <property type="project" value="InterPro"/>
</dbReference>
<dbReference type="InterPro" id="IPR027417">
    <property type="entry name" value="P-loop_NTPase"/>
</dbReference>
<sequence>MRLLCLLHGWSLSRWVVIWNACNVDKMISVERILQFKRIPSEAPPLIEVKRPRPEWPEIGRVEFRILQVRYNPDLPLVLKGITCTFPGEKKIGVVGRTGSGKSALIQALCRLVDPSEGQIFINGLDISIIGLQDLRSKLRIIPQDPTLFFQGTIRTNVDPLEQNNDMEIWEVLRKCHLANTLKQDQRGYRRGFKTGLGQRQLICLARILLHKRKVLVLDDATASIEMVTDNIIQETVSNETKHCTFITIAHRITSVINSNLALLLLLDDGYEKVHLDGIARQDQNPLGFQVPEEGENWSLDQIQLICLARTLLHMRNSSS</sequence>
<keyword evidence="5" id="KW-0547">Nucleotide-binding</keyword>
<comment type="similarity">
    <text evidence="1">Belongs to the ABC transporter superfamily. ABCC family. Conjugate transporter (TC 3.A.1.208) subfamily.</text>
</comment>
<dbReference type="GO" id="GO:0008559">
    <property type="term" value="F:ABC-type xenobiotic transporter activity"/>
    <property type="evidence" value="ECO:0007669"/>
    <property type="project" value="UniProtKB-EC"/>
</dbReference>
<evidence type="ECO:0000256" key="6">
    <source>
        <dbReference type="ARBA" id="ARBA00022840"/>
    </source>
</evidence>
<keyword evidence="6" id="KW-0067">ATP-binding</keyword>
<keyword evidence="4" id="KW-0812">Transmembrane</keyword>
<dbReference type="InterPro" id="IPR050173">
    <property type="entry name" value="ABC_transporter_C-like"/>
</dbReference>
<evidence type="ECO:0000256" key="1">
    <source>
        <dbReference type="ARBA" id="ARBA00009726"/>
    </source>
</evidence>
<dbReference type="PANTHER" id="PTHR24223:SF222">
    <property type="entry name" value="OS01G0902100 PROTEIN"/>
    <property type="match status" value="1"/>
</dbReference>